<dbReference type="Proteomes" id="UP001183535">
    <property type="component" value="Unassembled WGS sequence"/>
</dbReference>
<keyword evidence="2" id="KW-0479">Metal-binding</keyword>
<dbReference type="AlphaFoldDB" id="A0ABD5EV47"/>
<comment type="caution">
    <text evidence="5">The sequence shown here is derived from an EMBL/GenBank/DDBJ whole genome shotgun (WGS) entry which is preliminary data.</text>
</comment>
<keyword evidence="6" id="KW-1185">Reference proteome</keyword>
<evidence type="ECO:0000259" key="4">
    <source>
        <dbReference type="PROSITE" id="PS51184"/>
    </source>
</evidence>
<dbReference type="Pfam" id="PF08007">
    <property type="entry name" value="JmjC_2"/>
    <property type="match status" value="1"/>
</dbReference>
<dbReference type="PANTHER" id="PTHR13096:SF8">
    <property type="entry name" value="RIBOSOMAL OXYGENASE 1"/>
    <property type="match status" value="1"/>
</dbReference>
<gene>
    <name evidence="5" type="ORF">RM877_26415</name>
</gene>
<evidence type="ECO:0000256" key="1">
    <source>
        <dbReference type="ARBA" id="ARBA00001954"/>
    </source>
</evidence>
<feature type="domain" description="JmjC" evidence="4">
    <location>
        <begin position="107"/>
        <end position="247"/>
    </location>
</feature>
<dbReference type="GO" id="GO:0046872">
    <property type="term" value="F:metal ion binding"/>
    <property type="evidence" value="ECO:0007669"/>
    <property type="project" value="UniProtKB-KW"/>
</dbReference>
<comment type="cofactor">
    <cofactor evidence="1">
        <name>Fe(2+)</name>
        <dbReference type="ChEBI" id="CHEBI:29033"/>
    </cofactor>
</comment>
<dbReference type="RefSeq" id="WP_093828224.1">
    <property type="nucleotide sequence ID" value="NZ_JAVRES010000016.1"/>
</dbReference>
<evidence type="ECO:0000313" key="6">
    <source>
        <dbReference type="Proteomes" id="UP001183535"/>
    </source>
</evidence>
<dbReference type="EMBL" id="JAVRES010000016">
    <property type="protein sequence ID" value="MDT0438225.1"/>
    <property type="molecule type" value="Genomic_DNA"/>
</dbReference>
<proteinExistence type="predicted"/>
<dbReference type="SUPFAM" id="SSF51197">
    <property type="entry name" value="Clavaminate synthase-like"/>
    <property type="match status" value="1"/>
</dbReference>
<dbReference type="PANTHER" id="PTHR13096">
    <property type="entry name" value="MINA53 MYC INDUCED NUCLEAR ANTIGEN"/>
    <property type="match status" value="1"/>
</dbReference>
<dbReference type="PROSITE" id="PS51184">
    <property type="entry name" value="JMJC"/>
    <property type="match status" value="1"/>
</dbReference>
<dbReference type="InterPro" id="IPR003347">
    <property type="entry name" value="JmjC_dom"/>
</dbReference>
<protein>
    <submittedName>
        <fullName evidence="5">Cupin domain-containing protein</fullName>
    </submittedName>
</protein>
<evidence type="ECO:0000256" key="3">
    <source>
        <dbReference type="ARBA" id="ARBA00023004"/>
    </source>
</evidence>
<dbReference type="Gene3D" id="2.60.120.650">
    <property type="entry name" value="Cupin"/>
    <property type="match status" value="1"/>
</dbReference>
<accession>A0ABD5EV47</accession>
<evidence type="ECO:0000256" key="2">
    <source>
        <dbReference type="ARBA" id="ARBA00022723"/>
    </source>
</evidence>
<keyword evidence="3" id="KW-0408">Iron</keyword>
<organism evidence="5 6">
    <name type="scientific">Streptomyces doudnae</name>
    <dbReference type="NCBI Taxonomy" id="3075536"/>
    <lineage>
        <taxon>Bacteria</taxon>
        <taxon>Bacillati</taxon>
        <taxon>Actinomycetota</taxon>
        <taxon>Actinomycetes</taxon>
        <taxon>Kitasatosporales</taxon>
        <taxon>Streptomycetaceae</taxon>
        <taxon>Streptomyces</taxon>
    </lineage>
</organism>
<sequence>MEHPRDLPDALDDFVATLTAGDFLTRVYHHEHRVFPGAAEKIRDVFGWDDLNEILETHQLRSPQMRLSRDGRQLPESAYLEARAARRGRRRVRVDPVRLRAALAGGHTLAMRYMDEIHPGLSLLSEAFERRLLSDFEFNLYASWQPTGGFNAHWDNHDVFAIQLQGRKRWRILGRNEFSMRARDSAMGTPPAEVVADLVLDPGDVLFLPRGYWHDPVTEEGPSLHITGSIPCTTGMDLTRWVLDQLREDEAMCAELLRFGDPEGPREVLRAVRARLDEAFEDEDLLKRFFAARDDARFGRFALGLPDVETAPAP</sequence>
<dbReference type="InterPro" id="IPR039994">
    <property type="entry name" value="NO66-like"/>
</dbReference>
<name>A0ABD5EV47_9ACTN</name>
<evidence type="ECO:0000313" key="5">
    <source>
        <dbReference type="EMBL" id="MDT0438225.1"/>
    </source>
</evidence>
<reference evidence="6" key="1">
    <citation type="submission" date="2023-07" db="EMBL/GenBank/DDBJ databases">
        <title>30 novel species of actinomycetes from the DSMZ collection.</title>
        <authorList>
            <person name="Nouioui I."/>
        </authorList>
    </citation>
    <scope>NUCLEOTIDE SEQUENCE [LARGE SCALE GENOMIC DNA]</scope>
    <source>
        <strain evidence="6">DSM 41981</strain>
    </source>
</reference>